<name>A0ACB5SZ02_AMBMO</name>
<dbReference type="EMBL" id="BSXS01001751">
    <property type="protein sequence ID" value="GME77130.1"/>
    <property type="molecule type" value="Genomic_DNA"/>
</dbReference>
<evidence type="ECO:0000313" key="1">
    <source>
        <dbReference type="EMBL" id="GME77130.1"/>
    </source>
</evidence>
<accession>A0ACB5SZ02</accession>
<proteinExistence type="predicted"/>
<comment type="caution">
    <text evidence="1">The sequence shown here is derived from an EMBL/GenBank/DDBJ whole genome shotgun (WGS) entry which is preliminary data.</text>
</comment>
<organism evidence="1 2">
    <name type="scientific">Ambrosiozyma monospora</name>
    <name type="common">Yeast</name>
    <name type="synonym">Endomycopsis monosporus</name>
    <dbReference type="NCBI Taxonomy" id="43982"/>
    <lineage>
        <taxon>Eukaryota</taxon>
        <taxon>Fungi</taxon>
        <taxon>Dikarya</taxon>
        <taxon>Ascomycota</taxon>
        <taxon>Saccharomycotina</taxon>
        <taxon>Pichiomycetes</taxon>
        <taxon>Pichiales</taxon>
        <taxon>Pichiaceae</taxon>
        <taxon>Ambrosiozyma</taxon>
    </lineage>
</organism>
<gene>
    <name evidence="1" type="ORF">Amon02_000290000</name>
</gene>
<keyword evidence="2" id="KW-1185">Reference proteome</keyword>
<sequence>MDEIDNFFYKVRIIKKSMESREVQMKDSTITSILLTNSFQGEIVPIKNQFLLKVKSLKVDAQNISKSLKHFETEVGKYVKSFQELDFTVKSSKSGANKNNDKSKPPNANGNKNKKKQKQKQKQQPKQVPSFGIRAYTLNINKTLSSTSELSPARLSRLNPRR</sequence>
<evidence type="ECO:0000313" key="2">
    <source>
        <dbReference type="Proteomes" id="UP001165064"/>
    </source>
</evidence>
<protein>
    <submittedName>
        <fullName evidence="1">Unnamed protein product</fullName>
    </submittedName>
</protein>
<reference evidence="1" key="1">
    <citation type="submission" date="2023-04" db="EMBL/GenBank/DDBJ databases">
        <title>Ambrosiozyma monospora NBRC 10751.</title>
        <authorList>
            <person name="Ichikawa N."/>
            <person name="Sato H."/>
            <person name="Tonouchi N."/>
        </authorList>
    </citation>
    <scope>NUCLEOTIDE SEQUENCE</scope>
    <source>
        <strain evidence="1">NBRC 10751</strain>
    </source>
</reference>
<dbReference type="Proteomes" id="UP001165064">
    <property type="component" value="Unassembled WGS sequence"/>
</dbReference>